<name>A0ABT6DCK7_9LACO</name>
<reference evidence="1" key="1">
    <citation type="submission" date="2022-06" db="EMBL/GenBank/DDBJ databases">
        <title>Antifungal cultures and metabolites of lactic acid bacteria for use in dairy fermentations.</title>
        <authorList>
            <person name="Zhao Z."/>
            <person name="Gaenzle M."/>
        </authorList>
    </citation>
    <scope>NUCLEOTIDE SEQUENCE</scope>
    <source>
        <strain evidence="1">FUA3126</strain>
    </source>
</reference>
<comment type="caution">
    <text evidence="1">The sequence shown here is derived from an EMBL/GenBank/DDBJ whole genome shotgun (WGS) entry which is preliminary data.</text>
</comment>
<sequence>MTKETEPEIFDRDAWGNALYVTDEVRSLKLDGYTYLFKTSQAEKMLKNLTSQKWHQVLSILKLQYGHEVISMLFQENGYETPMDMLNDLGAIIVNEGEAA</sequence>
<protein>
    <submittedName>
        <fullName evidence="1">Uncharacterized protein</fullName>
    </submittedName>
</protein>
<organism evidence="1 2">
    <name type="scientific">Furfurilactobacillus milii</name>
    <dbReference type="NCBI Taxonomy" id="2888272"/>
    <lineage>
        <taxon>Bacteria</taxon>
        <taxon>Bacillati</taxon>
        <taxon>Bacillota</taxon>
        <taxon>Bacilli</taxon>
        <taxon>Lactobacillales</taxon>
        <taxon>Lactobacillaceae</taxon>
        <taxon>Furfurilactobacillus</taxon>
    </lineage>
</organism>
<evidence type="ECO:0000313" key="1">
    <source>
        <dbReference type="EMBL" id="MDF9914836.1"/>
    </source>
</evidence>
<keyword evidence="2" id="KW-1185">Reference proteome</keyword>
<proteinExistence type="predicted"/>
<dbReference type="EMBL" id="JANDJP010000019">
    <property type="protein sequence ID" value="MDF9914836.1"/>
    <property type="molecule type" value="Genomic_DNA"/>
</dbReference>
<accession>A0ABT6DCK7</accession>
<dbReference type="RefSeq" id="WP_178942807.1">
    <property type="nucleotide sequence ID" value="NZ_JAIWJG010000019.1"/>
</dbReference>
<gene>
    <name evidence="1" type="ORF">NNA32_11355</name>
</gene>
<evidence type="ECO:0000313" key="2">
    <source>
        <dbReference type="Proteomes" id="UP001152867"/>
    </source>
</evidence>
<dbReference type="Proteomes" id="UP001152867">
    <property type="component" value="Unassembled WGS sequence"/>
</dbReference>